<reference evidence="2 3" key="1">
    <citation type="submission" date="2020-09" db="EMBL/GenBank/DDBJ databases">
        <title>Characterization and genome sequencing of Ruminiclostridium sp. nov. MA18.</title>
        <authorList>
            <person name="Rettenmaier R."/>
            <person name="Kowollik M.-L."/>
            <person name="Liebl W."/>
            <person name="Zverlov V."/>
        </authorList>
    </citation>
    <scope>NUCLEOTIDE SEQUENCE [LARGE SCALE GENOMIC DNA]</scope>
    <source>
        <strain evidence="2 3">MA18</strain>
    </source>
</reference>
<organism evidence="2 3">
    <name type="scientific">Ruminiclostridium herbifermentans</name>
    <dbReference type="NCBI Taxonomy" id="2488810"/>
    <lineage>
        <taxon>Bacteria</taxon>
        <taxon>Bacillati</taxon>
        <taxon>Bacillota</taxon>
        <taxon>Clostridia</taxon>
        <taxon>Eubacteriales</taxon>
        <taxon>Oscillospiraceae</taxon>
        <taxon>Ruminiclostridium</taxon>
    </lineage>
</organism>
<dbReference type="PANTHER" id="PTHR40446:SF2">
    <property type="entry name" value="N-ACETYLGLUCOSAMINE-1-PHOSPHODIESTER ALPHA-N-ACETYLGLUCOSAMINIDASE"/>
    <property type="match status" value="1"/>
</dbReference>
<dbReference type="EMBL" id="CP061336">
    <property type="protein sequence ID" value="QNU67425.1"/>
    <property type="molecule type" value="Genomic_DNA"/>
</dbReference>
<accession>A0A4U7JJH6</accession>
<protein>
    <submittedName>
        <fullName evidence="2">Phosphodiester glycosidase family protein</fullName>
    </submittedName>
</protein>
<proteinExistence type="predicted"/>
<sequence length="382" mass="42408">MRKNNHNLIIVISIFVILSCILFYAGQFLFYTENTKSPITQTAETTEIEALRPVPIEYKNITTSINGKKQEIFLIEFDPLDNRVEFKPVLSYNNVFGFENLSEICKRTGAYAAINAGFFYENGDPVGMVAIDSELVINATGRDPVLLIDKNGVRFEKLFTQLSFSVNGEKIYINKLNRSGLDGNIVLYTNVYGSTNRARIKNTSVSIKNGTVTSIIRDTLQEVPIQKDSSLLSFFGKNSELPDKLGIKVGDKINIEMEPKFTEPYEAYECGCMLVDNGISVVPDEYRWVGSLNNQDPRTAIGIKEDGRVVLFVVDGRQPGYSSGLTGKELAEYLVSIGVKHAAMLDGGATSQMFVDGELKNKPSYRGIERPVAGAFIVKVKN</sequence>
<keyword evidence="2" id="KW-0378">Hydrolase</keyword>
<dbReference type="Proteomes" id="UP000306409">
    <property type="component" value="Chromosome"/>
</dbReference>
<dbReference type="GO" id="GO:0016798">
    <property type="term" value="F:hydrolase activity, acting on glycosyl bonds"/>
    <property type="evidence" value="ECO:0007669"/>
    <property type="project" value="UniProtKB-KW"/>
</dbReference>
<evidence type="ECO:0000313" key="3">
    <source>
        <dbReference type="Proteomes" id="UP000306409"/>
    </source>
</evidence>
<keyword evidence="3" id="KW-1185">Reference proteome</keyword>
<dbReference type="KEGG" id="rher:EHE19_002515"/>
<dbReference type="RefSeq" id="WP_137697766.1">
    <property type="nucleotide sequence ID" value="NZ_CP061336.1"/>
</dbReference>
<name>A0A4U7JJH6_9FIRM</name>
<gene>
    <name evidence="2" type="ORF">EHE19_002515</name>
</gene>
<dbReference type="InterPro" id="IPR018711">
    <property type="entry name" value="NAGPA"/>
</dbReference>
<evidence type="ECO:0000313" key="2">
    <source>
        <dbReference type="EMBL" id="QNU67425.1"/>
    </source>
</evidence>
<keyword evidence="2" id="KW-0326">Glycosidase</keyword>
<dbReference type="PROSITE" id="PS51257">
    <property type="entry name" value="PROKAR_LIPOPROTEIN"/>
    <property type="match status" value="1"/>
</dbReference>
<dbReference type="Pfam" id="PF09992">
    <property type="entry name" value="NAGPA"/>
    <property type="match status" value="1"/>
</dbReference>
<evidence type="ECO:0000259" key="1">
    <source>
        <dbReference type="Pfam" id="PF09992"/>
    </source>
</evidence>
<dbReference type="AlphaFoldDB" id="A0A4U7JJH6"/>
<dbReference type="PANTHER" id="PTHR40446">
    <property type="entry name" value="N-ACETYLGLUCOSAMINE-1-PHOSPHODIESTER ALPHA-N-ACETYLGLUCOSAMINIDASE"/>
    <property type="match status" value="1"/>
</dbReference>
<dbReference type="OrthoDB" id="9809781at2"/>
<feature type="domain" description="Phosphodiester glycosidase" evidence="1">
    <location>
        <begin position="204"/>
        <end position="378"/>
    </location>
</feature>